<dbReference type="EMBL" id="QUNI01000016">
    <property type="protein sequence ID" value="REG91639.1"/>
    <property type="molecule type" value="Genomic_DNA"/>
</dbReference>
<evidence type="ECO:0000313" key="2">
    <source>
        <dbReference type="Proteomes" id="UP000257136"/>
    </source>
</evidence>
<gene>
    <name evidence="1" type="ORF">C8P67_11644</name>
</gene>
<organism evidence="1 2">
    <name type="scientific">Flavobacterium aquicola</name>
    <dbReference type="NCBI Taxonomy" id="1682742"/>
    <lineage>
        <taxon>Bacteria</taxon>
        <taxon>Pseudomonadati</taxon>
        <taxon>Bacteroidota</taxon>
        <taxon>Flavobacteriia</taxon>
        <taxon>Flavobacteriales</taxon>
        <taxon>Flavobacteriaceae</taxon>
        <taxon>Flavobacterium</taxon>
    </lineage>
</organism>
<dbReference type="AlphaFoldDB" id="A0A3E0E2T0"/>
<dbReference type="Proteomes" id="UP000257136">
    <property type="component" value="Unassembled WGS sequence"/>
</dbReference>
<sequence length="91" mass="10784">MNLADTNRYEDQFYQFDTSRYENMYRSYRVPHPITDNAEPDYGNDLVNIKLNKDFDNENIKEKECIQNSADCDEADTDFDNENLRLNGNES</sequence>
<comment type="caution">
    <text evidence="1">The sequence shown here is derived from an EMBL/GenBank/DDBJ whole genome shotgun (WGS) entry which is preliminary data.</text>
</comment>
<protein>
    <submittedName>
        <fullName evidence="1">Uncharacterized protein</fullName>
    </submittedName>
</protein>
<evidence type="ECO:0000313" key="1">
    <source>
        <dbReference type="EMBL" id="REG91639.1"/>
    </source>
</evidence>
<accession>A0A3E0E2T0</accession>
<name>A0A3E0E2T0_9FLAO</name>
<dbReference type="OrthoDB" id="1377265at2"/>
<reference evidence="1 2" key="1">
    <citation type="submission" date="2018-08" db="EMBL/GenBank/DDBJ databases">
        <title>Genomic Encyclopedia of Archaeal and Bacterial Type Strains, Phase II (KMG-II): from individual species to whole genera.</title>
        <authorList>
            <person name="Goeker M."/>
        </authorList>
    </citation>
    <scope>NUCLEOTIDE SEQUENCE [LARGE SCALE GENOMIC DNA]</scope>
    <source>
        <strain evidence="1 2">DSM 100880</strain>
    </source>
</reference>
<keyword evidence="2" id="KW-1185">Reference proteome</keyword>
<dbReference type="RefSeq" id="WP_115814941.1">
    <property type="nucleotide sequence ID" value="NZ_QUNI01000016.1"/>
</dbReference>
<proteinExistence type="predicted"/>